<protein>
    <submittedName>
        <fullName evidence="1">DUF1513 domain-containing protein</fullName>
    </submittedName>
</protein>
<accession>A0A3E0U307</accession>
<dbReference type="AlphaFoldDB" id="A0A3E0U307"/>
<comment type="caution">
    <text evidence="1">The sequence shown here is derived from an EMBL/GenBank/DDBJ whole genome shotgun (WGS) entry which is preliminary data.</text>
</comment>
<reference evidence="2" key="1">
    <citation type="submission" date="2018-08" db="EMBL/GenBank/DDBJ databases">
        <title>Thalassotalea euphylliae genome.</title>
        <authorList>
            <person name="Summers S."/>
            <person name="Rice S.A."/>
            <person name="Freckelton M.L."/>
            <person name="Nedved B.T."/>
            <person name="Hadfield M.G."/>
        </authorList>
    </citation>
    <scope>NUCLEOTIDE SEQUENCE [LARGE SCALE GENOMIC DNA]</scope>
    <source>
        <strain evidence="2">H3</strain>
    </source>
</reference>
<dbReference type="InterPro" id="IPR008311">
    <property type="entry name" value="UCP028101"/>
</dbReference>
<evidence type="ECO:0000313" key="1">
    <source>
        <dbReference type="EMBL" id="REL31316.1"/>
    </source>
</evidence>
<sequence>MNDDATIAAVSSPRGNITSYWQLSDLSLLAKHKYHDGAGVSFYQDAFVLTNGHGRIIGSEPALTQAQARVKRDTWSQHLNIQWDNHVAKVS</sequence>
<name>A0A3E0U307_9GAMM</name>
<dbReference type="Proteomes" id="UP000256899">
    <property type="component" value="Unassembled WGS sequence"/>
</dbReference>
<dbReference type="Pfam" id="PF07433">
    <property type="entry name" value="DUF1513"/>
    <property type="match status" value="1"/>
</dbReference>
<keyword evidence="2" id="KW-1185">Reference proteome</keyword>
<dbReference type="EMBL" id="QUOT01000001">
    <property type="protein sequence ID" value="REL31316.1"/>
    <property type="molecule type" value="Genomic_DNA"/>
</dbReference>
<gene>
    <name evidence="1" type="ORF">DXX94_11670</name>
</gene>
<organism evidence="1 2">
    <name type="scientific">Thalassotalea euphylliae</name>
    <dbReference type="NCBI Taxonomy" id="1655234"/>
    <lineage>
        <taxon>Bacteria</taxon>
        <taxon>Pseudomonadati</taxon>
        <taxon>Pseudomonadota</taxon>
        <taxon>Gammaproteobacteria</taxon>
        <taxon>Alteromonadales</taxon>
        <taxon>Colwelliaceae</taxon>
        <taxon>Thalassotalea</taxon>
    </lineage>
</organism>
<evidence type="ECO:0000313" key="2">
    <source>
        <dbReference type="Proteomes" id="UP000256899"/>
    </source>
</evidence>
<proteinExistence type="predicted"/>